<comment type="caution">
    <text evidence="1">The sequence shown here is derived from an EMBL/GenBank/DDBJ whole genome shotgun (WGS) entry which is preliminary data.</text>
</comment>
<name>A0A1D1W4K7_RAMVA</name>
<dbReference type="AlphaFoldDB" id="A0A1D1W4K7"/>
<proteinExistence type="predicted"/>
<organism evidence="1 2">
    <name type="scientific">Ramazzottius varieornatus</name>
    <name type="common">Water bear</name>
    <name type="synonym">Tardigrade</name>
    <dbReference type="NCBI Taxonomy" id="947166"/>
    <lineage>
        <taxon>Eukaryota</taxon>
        <taxon>Metazoa</taxon>
        <taxon>Ecdysozoa</taxon>
        <taxon>Tardigrada</taxon>
        <taxon>Eutardigrada</taxon>
        <taxon>Parachela</taxon>
        <taxon>Hypsibioidea</taxon>
        <taxon>Ramazzottiidae</taxon>
        <taxon>Ramazzottius</taxon>
    </lineage>
</organism>
<dbReference type="EMBL" id="BDGG01000017">
    <property type="protein sequence ID" value="GAV08381.1"/>
    <property type="molecule type" value="Genomic_DNA"/>
</dbReference>
<protein>
    <submittedName>
        <fullName evidence="1">Uncharacterized protein</fullName>
    </submittedName>
</protein>
<reference evidence="1 2" key="1">
    <citation type="journal article" date="2016" name="Nat. Commun.">
        <title>Extremotolerant tardigrade genome and improved radiotolerance of human cultured cells by tardigrade-unique protein.</title>
        <authorList>
            <person name="Hashimoto T."/>
            <person name="Horikawa D.D."/>
            <person name="Saito Y."/>
            <person name="Kuwahara H."/>
            <person name="Kozuka-Hata H."/>
            <person name="Shin-I T."/>
            <person name="Minakuchi Y."/>
            <person name="Ohishi K."/>
            <person name="Motoyama A."/>
            <person name="Aizu T."/>
            <person name="Enomoto A."/>
            <person name="Kondo K."/>
            <person name="Tanaka S."/>
            <person name="Hara Y."/>
            <person name="Koshikawa S."/>
            <person name="Sagara H."/>
            <person name="Miura T."/>
            <person name="Yokobori S."/>
            <person name="Miyagawa K."/>
            <person name="Suzuki Y."/>
            <person name="Kubo T."/>
            <person name="Oyama M."/>
            <person name="Kohara Y."/>
            <person name="Fujiyama A."/>
            <person name="Arakawa K."/>
            <person name="Katayama T."/>
            <person name="Toyoda A."/>
            <person name="Kunieda T."/>
        </authorList>
    </citation>
    <scope>NUCLEOTIDE SEQUENCE [LARGE SCALE GENOMIC DNA]</scope>
    <source>
        <strain evidence="1 2">YOKOZUNA-1</strain>
    </source>
</reference>
<evidence type="ECO:0000313" key="1">
    <source>
        <dbReference type="EMBL" id="GAV08381.1"/>
    </source>
</evidence>
<gene>
    <name evidence="1" type="primary">RvY_18082</name>
    <name evidence="1" type="synonym">RvY_18082.1</name>
    <name evidence="1" type="ORF">RvY_18082-1</name>
</gene>
<dbReference type="Proteomes" id="UP000186922">
    <property type="component" value="Unassembled WGS sequence"/>
</dbReference>
<evidence type="ECO:0000313" key="2">
    <source>
        <dbReference type="Proteomes" id="UP000186922"/>
    </source>
</evidence>
<accession>A0A1D1W4K7</accession>
<keyword evidence="2" id="KW-1185">Reference proteome</keyword>
<sequence>MKIAFIQILRRYRLDQCEKRGKVGHSINWRIDLIRVSSIITIWCKSMTCPFSTGHIKIFSRVCFWSSFGLLLHVMCCPPTFLFSRQQEFCLCADHGRRKLGLKSEGMLFRCFFNCFSPDTGLVNFEADLVML</sequence>